<gene>
    <name evidence="2" type="ORF">BJ322DRAFT_1020553</name>
</gene>
<dbReference type="OrthoDB" id="3269405at2759"/>
<reference evidence="2" key="2">
    <citation type="submission" date="2020-11" db="EMBL/GenBank/DDBJ databases">
        <authorList>
            <consortium name="DOE Joint Genome Institute"/>
            <person name="Kuo A."/>
            <person name="Miyauchi S."/>
            <person name="Kiss E."/>
            <person name="Drula E."/>
            <person name="Kohler A."/>
            <person name="Sanchez-Garcia M."/>
            <person name="Andreopoulos B."/>
            <person name="Barry K.W."/>
            <person name="Bonito G."/>
            <person name="Buee M."/>
            <person name="Carver A."/>
            <person name="Chen C."/>
            <person name="Cichocki N."/>
            <person name="Clum A."/>
            <person name="Culley D."/>
            <person name="Crous P.W."/>
            <person name="Fauchery L."/>
            <person name="Girlanda M."/>
            <person name="Hayes R."/>
            <person name="Keri Z."/>
            <person name="Labutti K."/>
            <person name="Lipzen A."/>
            <person name="Lombard V."/>
            <person name="Magnuson J."/>
            <person name="Maillard F."/>
            <person name="Morin E."/>
            <person name="Murat C."/>
            <person name="Nolan M."/>
            <person name="Ohm R."/>
            <person name="Pangilinan J."/>
            <person name="Pereira M."/>
            <person name="Perotto S."/>
            <person name="Peter M."/>
            <person name="Riley R."/>
            <person name="Sitrit Y."/>
            <person name="Stielow B."/>
            <person name="Szollosi G."/>
            <person name="Zifcakova L."/>
            <person name="Stursova M."/>
            <person name="Spatafora J.W."/>
            <person name="Tedersoo L."/>
            <person name="Vaario L.-M."/>
            <person name="Yamada A."/>
            <person name="Yan M."/>
            <person name="Wang P."/>
            <person name="Xu J."/>
            <person name="Bruns T."/>
            <person name="Baldrian P."/>
            <person name="Vilgalys R."/>
            <person name="Henrissat B."/>
            <person name="Grigoriev I.V."/>
            <person name="Hibbett D."/>
            <person name="Nagy L.G."/>
            <person name="Martin F.M."/>
        </authorList>
    </citation>
    <scope>NUCLEOTIDE SEQUENCE</scope>
    <source>
        <strain evidence="2">UH-Tt-Lm1</strain>
    </source>
</reference>
<protein>
    <submittedName>
        <fullName evidence="2">Uncharacterized protein</fullName>
    </submittedName>
</protein>
<feature type="compositionally biased region" description="Polar residues" evidence="1">
    <location>
        <begin position="152"/>
        <end position="170"/>
    </location>
</feature>
<reference evidence="2" key="1">
    <citation type="journal article" date="2020" name="Nat. Commun.">
        <title>Large-scale genome sequencing of mycorrhizal fungi provides insights into the early evolution of symbiotic traits.</title>
        <authorList>
            <person name="Miyauchi S."/>
            <person name="Kiss E."/>
            <person name="Kuo A."/>
            <person name="Drula E."/>
            <person name="Kohler A."/>
            <person name="Sanchez-Garcia M."/>
            <person name="Morin E."/>
            <person name="Andreopoulos B."/>
            <person name="Barry K.W."/>
            <person name="Bonito G."/>
            <person name="Buee M."/>
            <person name="Carver A."/>
            <person name="Chen C."/>
            <person name="Cichocki N."/>
            <person name="Clum A."/>
            <person name="Culley D."/>
            <person name="Crous P.W."/>
            <person name="Fauchery L."/>
            <person name="Girlanda M."/>
            <person name="Hayes R.D."/>
            <person name="Keri Z."/>
            <person name="LaButti K."/>
            <person name="Lipzen A."/>
            <person name="Lombard V."/>
            <person name="Magnuson J."/>
            <person name="Maillard F."/>
            <person name="Murat C."/>
            <person name="Nolan M."/>
            <person name="Ohm R.A."/>
            <person name="Pangilinan J."/>
            <person name="Pereira M.F."/>
            <person name="Perotto S."/>
            <person name="Peter M."/>
            <person name="Pfister S."/>
            <person name="Riley R."/>
            <person name="Sitrit Y."/>
            <person name="Stielow J.B."/>
            <person name="Szollosi G."/>
            <person name="Zifcakova L."/>
            <person name="Stursova M."/>
            <person name="Spatafora J.W."/>
            <person name="Tedersoo L."/>
            <person name="Vaario L.M."/>
            <person name="Yamada A."/>
            <person name="Yan M."/>
            <person name="Wang P."/>
            <person name="Xu J."/>
            <person name="Bruns T."/>
            <person name="Baldrian P."/>
            <person name="Vilgalys R."/>
            <person name="Dunand C."/>
            <person name="Henrissat B."/>
            <person name="Grigoriev I.V."/>
            <person name="Hibbett D."/>
            <person name="Nagy L.G."/>
            <person name="Martin F.M."/>
        </authorList>
    </citation>
    <scope>NUCLEOTIDE SEQUENCE</scope>
    <source>
        <strain evidence="2">UH-Tt-Lm1</strain>
    </source>
</reference>
<sequence>MENYQFPAHYPPQSRLADSDSFAHGGPPFDPYPKMSEGMASSPRHGRSDQLYGSPMPMDTMPMLLYPGTSPTPPQYSGLGQYPYDDPRIPQTLDNNYLSMSPHYEVLPSNPSRIIDFGVDPHLVRQQRFSEPWLSYTGIPTPSPIPDPPRRASTSAVPSSTSRRSGSQLQLVPHRPYPPPHSKTKGQYVDDATLQQPILFDLIGSTQRGIAVKDAMNKRYHNLVGRDDPMFEESGSSVALRFEWPGYKSWSRQIKTNDWRKTRRPITRAKLATDVSKSLALFIQEMEGEPIDPQNEKWRFGPGRITIDQITLVALDHVSKGSWQPHFYINA</sequence>
<organism evidence="2 3">
    <name type="scientific">Thelephora terrestris</name>
    <dbReference type="NCBI Taxonomy" id="56493"/>
    <lineage>
        <taxon>Eukaryota</taxon>
        <taxon>Fungi</taxon>
        <taxon>Dikarya</taxon>
        <taxon>Basidiomycota</taxon>
        <taxon>Agaricomycotina</taxon>
        <taxon>Agaricomycetes</taxon>
        <taxon>Thelephorales</taxon>
        <taxon>Thelephoraceae</taxon>
        <taxon>Thelephora</taxon>
    </lineage>
</organism>
<keyword evidence="3" id="KW-1185">Reference proteome</keyword>
<comment type="caution">
    <text evidence="2">The sequence shown here is derived from an EMBL/GenBank/DDBJ whole genome shotgun (WGS) entry which is preliminary data.</text>
</comment>
<evidence type="ECO:0000256" key="1">
    <source>
        <dbReference type="SAM" id="MobiDB-lite"/>
    </source>
</evidence>
<proteinExistence type="predicted"/>
<feature type="region of interest" description="Disordered" evidence="1">
    <location>
        <begin position="1"/>
        <end position="52"/>
    </location>
</feature>
<dbReference type="AlphaFoldDB" id="A0A9P6HDH8"/>
<feature type="region of interest" description="Disordered" evidence="1">
    <location>
        <begin position="135"/>
        <end position="186"/>
    </location>
</feature>
<dbReference type="Proteomes" id="UP000736335">
    <property type="component" value="Unassembled WGS sequence"/>
</dbReference>
<evidence type="ECO:0000313" key="3">
    <source>
        <dbReference type="Proteomes" id="UP000736335"/>
    </source>
</evidence>
<name>A0A9P6HDH8_9AGAM</name>
<evidence type="ECO:0000313" key="2">
    <source>
        <dbReference type="EMBL" id="KAF9784910.1"/>
    </source>
</evidence>
<dbReference type="EMBL" id="WIUZ02000007">
    <property type="protein sequence ID" value="KAF9784910.1"/>
    <property type="molecule type" value="Genomic_DNA"/>
</dbReference>
<accession>A0A9P6HDH8</accession>